<sequence>MSFFITLTIYIMYLCSFYKVIYN</sequence>
<feature type="non-terminal residue" evidence="1">
    <location>
        <position position="23"/>
    </location>
</feature>
<proteinExistence type="predicted"/>
<dbReference type="AlphaFoldDB" id="A0A382RU24"/>
<protein>
    <submittedName>
        <fullName evidence="1">Uncharacterized protein</fullName>
    </submittedName>
</protein>
<reference evidence="1" key="1">
    <citation type="submission" date="2018-05" db="EMBL/GenBank/DDBJ databases">
        <authorList>
            <person name="Lanie J.A."/>
            <person name="Ng W.-L."/>
            <person name="Kazmierczak K.M."/>
            <person name="Andrzejewski T.M."/>
            <person name="Davidsen T.M."/>
            <person name="Wayne K.J."/>
            <person name="Tettelin H."/>
            <person name="Glass J.I."/>
            <person name="Rusch D."/>
            <person name="Podicherti R."/>
            <person name="Tsui H.-C.T."/>
            <person name="Winkler M.E."/>
        </authorList>
    </citation>
    <scope>NUCLEOTIDE SEQUENCE</scope>
</reference>
<dbReference type="EMBL" id="UINC01124198">
    <property type="protein sequence ID" value="SVD01179.1"/>
    <property type="molecule type" value="Genomic_DNA"/>
</dbReference>
<gene>
    <name evidence="1" type="ORF">METZ01_LOCUS354033</name>
</gene>
<evidence type="ECO:0000313" key="1">
    <source>
        <dbReference type="EMBL" id="SVD01179.1"/>
    </source>
</evidence>
<accession>A0A382RU24</accession>
<organism evidence="1">
    <name type="scientific">marine metagenome</name>
    <dbReference type="NCBI Taxonomy" id="408172"/>
    <lineage>
        <taxon>unclassified sequences</taxon>
        <taxon>metagenomes</taxon>
        <taxon>ecological metagenomes</taxon>
    </lineage>
</organism>
<name>A0A382RU24_9ZZZZ</name>